<dbReference type="PANTHER" id="PTHR45787:SF13">
    <property type="entry name" value="LD11652P"/>
    <property type="match status" value="1"/>
</dbReference>
<dbReference type="Proteomes" id="UP001152759">
    <property type="component" value="Chromosome 1"/>
</dbReference>
<reference evidence="8" key="1">
    <citation type="submission" date="2021-12" db="EMBL/GenBank/DDBJ databases">
        <authorList>
            <person name="King R."/>
        </authorList>
    </citation>
    <scope>NUCLEOTIDE SEQUENCE</scope>
</reference>
<feature type="region of interest" description="Disordered" evidence="6">
    <location>
        <begin position="1"/>
        <end position="89"/>
    </location>
</feature>
<dbReference type="SMART" id="SM00132">
    <property type="entry name" value="LIM"/>
    <property type="match status" value="2"/>
</dbReference>
<dbReference type="SUPFAM" id="SSF57716">
    <property type="entry name" value="Glucocorticoid receptor-like (DNA-binding domain)"/>
    <property type="match status" value="3"/>
</dbReference>
<feature type="region of interest" description="Disordered" evidence="6">
    <location>
        <begin position="175"/>
        <end position="196"/>
    </location>
</feature>
<evidence type="ECO:0000256" key="1">
    <source>
        <dbReference type="ARBA" id="ARBA00022723"/>
    </source>
</evidence>
<evidence type="ECO:0000259" key="7">
    <source>
        <dbReference type="PROSITE" id="PS50023"/>
    </source>
</evidence>
<feature type="domain" description="LIM zinc-binding" evidence="7">
    <location>
        <begin position="94"/>
        <end position="156"/>
    </location>
</feature>
<keyword evidence="3 5" id="KW-0862">Zinc</keyword>
<evidence type="ECO:0000256" key="6">
    <source>
        <dbReference type="SAM" id="MobiDB-lite"/>
    </source>
</evidence>
<dbReference type="InterPro" id="IPR050945">
    <property type="entry name" value="LMO_RBTN_TF"/>
</dbReference>
<evidence type="ECO:0000313" key="9">
    <source>
        <dbReference type="Proteomes" id="UP001152759"/>
    </source>
</evidence>
<dbReference type="EMBL" id="OU963862">
    <property type="protein sequence ID" value="CAH0382470.1"/>
    <property type="molecule type" value="Genomic_DNA"/>
</dbReference>
<feature type="compositionally biased region" description="Basic residues" evidence="6">
    <location>
        <begin position="50"/>
        <end position="65"/>
    </location>
</feature>
<feature type="domain" description="LIM zinc-binding" evidence="7">
    <location>
        <begin position="158"/>
        <end position="241"/>
    </location>
</feature>
<dbReference type="Gene3D" id="2.10.110.10">
    <property type="entry name" value="Cysteine Rich Protein"/>
    <property type="match status" value="2"/>
</dbReference>
<dbReference type="GO" id="GO:0046872">
    <property type="term" value="F:metal ion binding"/>
    <property type="evidence" value="ECO:0007669"/>
    <property type="project" value="UniProtKB-KW"/>
</dbReference>
<name>A0A9P0A1V8_BEMTA</name>
<proteinExistence type="predicted"/>
<feature type="compositionally biased region" description="Gly residues" evidence="6">
    <location>
        <begin position="178"/>
        <end position="195"/>
    </location>
</feature>
<evidence type="ECO:0000256" key="4">
    <source>
        <dbReference type="ARBA" id="ARBA00023038"/>
    </source>
</evidence>
<evidence type="ECO:0000256" key="3">
    <source>
        <dbReference type="ARBA" id="ARBA00022833"/>
    </source>
</evidence>
<gene>
    <name evidence="8" type="ORF">BEMITA_LOCUS2009</name>
</gene>
<dbReference type="PROSITE" id="PS00478">
    <property type="entry name" value="LIM_DOMAIN_1"/>
    <property type="match status" value="1"/>
</dbReference>
<dbReference type="InterPro" id="IPR001781">
    <property type="entry name" value="Znf_LIM"/>
</dbReference>
<dbReference type="PANTHER" id="PTHR45787">
    <property type="entry name" value="LD11652P"/>
    <property type="match status" value="1"/>
</dbReference>
<keyword evidence="1 5" id="KW-0479">Metal-binding</keyword>
<evidence type="ECO:0000256" key="5">
    <source>
        <dbReference type="PROSITE-ProRule" id="PRU00125"/>
    </source>
</evidence>
<keyword evidence="9" id="KW-1185">Reference proteome</keyword>
<protein>
    <recommendedName>
        <fullName evidence="7">LIM zinc-binding domain-containing protein</fullName>
    </recommendedName>
</protein>
<feature type="compositionally biased region" description="Polar residues" evidence="6">
    <location>
        <begin position="1"/>
        <end position="17"/>
    </location>
</feature>
<keyword evidence="2" id="KW-0677">Repeat</keyword>
<sequence length="265" mass="28496">MNTHYHNPYTTDLTSPHSPVPEFRSQAANGDHNHNHNHPHPGHPGGPHPGHPHHPPNHPHPHPHPHPVYGGPPHPHSAPVHHHHQQHHNPQAVQVCSGCNSKIVDRWFLRCLERNWHNNCLKCTACGATLADIGATCFTKPGMILCKNDYVRLFGQSAACAACSQMIPPSELVMRAGSAGGQGGGPGSGGPGPGAGPSSQVFHVKCFACSKCGLQLVSGDRYYLLGGAVVCEQDWHKFIKGSGISTQAQTTVRKGKVGRPRRSRD</sequence>
<accession>A0A9P0A1V8</accession>
<dbReference type="AlphaFoldDB" id="A0A9P0A1V8"/>
<keyword evidence="4 5" id="KW-0440">LIM domain</keyword>
<evidence type="ECO:0000313" key="8">
    <source>
        <dbReference type="EMBL" id="CAH0382470.1"/>
    </source>
</evidence>
<dbReference type="PROSITE" id="PS50023">
    <property type="entry name" value="LIM_DOMAIN_2"/>
    <property type="match status" value="2"/>
</dbReference>
<organism evidence="8 9">
    <name type="scientific">Bemisia tabaci</name>
    <name type="common">Sweetpotato whitefly</name>
    <name type="synonym">Aleurodes tabaci</name>
    <dbReference type="NCBI Taxonomy" id="7038"/>
    <lineage>
        <taxon>Eukaryota</taxon>
        <taxon>Metazoa</taxon>
        <taxon>Ecdysozoa</taxon>
        <taxon>Arthropoda</taxon>
        <taxon>Hexapoda</taxon>
        <taxon>Insecta</taxon>
        <taxon>Pterygota</taxon>
        <taxon>Neoptera</taxon>
        <taxon>Paraneoptera</taxon>
        <taxon>Hemiptera</taxon>
        <taxon>Sternorrhyncha</taxon>
        <taxon>Aleyrodoidea</taxon>
        <taxon>Aleyrodidae</taxon>
        <taxon>Aleyrodinae</taxon>
        <taxon>Bemisia</taxon>
    </lineage>
</organism>
<evidence type="ECO:0000256" key="2">
    <source>
        <dbReference type="ARBA" id="ARBA00022737"/>
    </source>
</evidence>
<dbReference type="Pfam" id="PF00412">
    <property type="entry name" value="LIM"/>
    <property type="match status" value="2"/>
</dbReference>